<keyword evidence="1" id="KW-0732">Signal</keyword>
<feature type="chain" id="PRO_5031535555" description="DUF2268 domain-containing protein" evidence="1">
    <location>
        <begin position="20"/>
        <end position="325"/>
    </location>
</feature>
<proteinExistence type="predicted"/>
<accession>A0A7X2IJ14</accession>
<name>A0A7X2IJ14_9BURK</name>
<dbReference type="Proteomes" id="UP000446768">
    <property type="component" value="Unassembled WGS sequence"/>
</dbReference>
<reference evidence="2 3" key="1">
    <citation type="submission" date="2019-11" db="EMBL/GenBank/DDBJ databases">
        <title>Novel species isolated from a subtropical stream in China.</title>
        <authorList>
            <person name="Lu H."/>
        </authorList>
    </citation>
    <scope>NUCLEOTIDE SEQUENCE [LARGE SCALE GENOMIC DNA]</scope>
    <source>
        <strain evidence="2 3">FT92W</strain>
    </source>
</reference>
<evidence type="ECO:0000256" key="1">
    <source>
        <dbReference type="SAM" id="SignalP"/>
    </source>
</evidence>
<evidence type="ECO:0008006" key="4">
    <source>
        <dbReference type="Google" id="ProtNLM"/>
    </source>
</evidence>
<feature type="signal peptide" evidence="1">
    <location>
        <begin position="1"/>
        <end position="19"/>
    </location>
</feature>
<evidence type="ECO:0000313" key="3">
    <source>
        <dbReference type="Proteomes" id="UP000446768"/>
    </source>
</evidence>
<dbReference type="AlphaFoldDB" id="A0A7X2IJ14"/>
<sequence length="325" mass="36017">MKRLLLAGLCAGLFQFAFAAAPTAPVRAVPEIKVINLASDYAAFWDATRHMPEGERIAAFKQQVASRFPEFYGIERYDGDFTQAQQDERIARSFVKFEPMRAAYQAVVGRFSAQLPRHIASFATAFPDFQPTVPTYLLHSLNEMDGGTRTFNGKTYLILGADRIATLHGEGDAAPFFHHELFHIHHEAAMAACDGQGMWLPLWQEGLATYVSKALNPQATEEDMLLEFPAGSLPLTKARLYDSFAHLDTVLDNTDYAKQYPPLFNSAKDDTGLAPRRGYYLGYLVAAEIAKSRDLQALASLSCDDAKQLVHVTVAKLKQANRPAP</sequence>
<gene>
    <name evidence="2" type="ORF">GJ700_03480</name>
</gene>
<dbReference type="RefSeq" id="WP_154371264.1">
    <property type="nucleotide sequence ID" value="NZ_WKJJ01000002.1"/>
</dbReference>
<protein>
    <recommendedName>
        <fullName evidence="4">DUF2268 domain-containing protein</fullName>
    </recommendedName>
</protein>
<comment type="caution">
    <text evidence="2">The sequence shown here is derived from an EMBL/GenBank/DDBJ whole genome shotgun (WGS) entry which is preliminary data.</text>
</comment>
<keyword evidence="3" id="KW-1185">Reference proteome</keyword>
<organism evidence="2 3">
    <name type="scientific">Pseudoduganella rivuli</name>
    <dbReference type="NCBI Taxonomy" id="2666085"/>
    <lineage>
        <taxon>Bacteria</taxon>
        <taxon>Pseudomonadati</taxon>
        <taxon>Pseudomonadota</taxon>
        <taxon>Betaproteobacteria</taxon>
        <taxon>Burkholderiales</taxon>
        <taxon>Oxalobacteraceae</taxon>
        <taxon>Telluria group</taxon>
        <taxon>Pseudoduganella</taxon>
    </lineage>
</organism>
<dbReference type="EMBL" id="WKJJ01000002">
    <property type="protein sequence ID" value="MRV70779.1"/>
    <property type="molecule type" value="Genomic_DNA"/>
</dbReference>
<evidence type="ECO:0000313" key="2">
    <source>
        <dbReference type="EMBL" id="MRV70779.1"/>
    </source>
</evidence>